<dbReference type="InterPro" id="IPR036425">
    <property type="entry name" value="MoaB/Mog-like_dom_sf"/>
</dbReference>
<dbReference type="NCBIfam" id="TIGR00177">
    <property type="entry name" value="molyb_syn"/>
    <property type="match status" value="1"/>
</dbReference>
<dbReference type="EMBL" id="JAXAVX010000005">
    <property type="protein sequence ID" value="MDX8152388.1"/>
    <property type="molecule type" value="Genomic_DNA"/>
</dbReference>
<evidence type="ECO:0000256" key="3">
    <source>
        <dbReference type="SAM" id="MobiDB-lite"/>
    </source>
</evidence>
<dbReference type="Gene3D" id="3.40.980.10">
    <property type="entry name" value="MoaB/Mog-like domain"/>
    <property type="match status" value="1"/>
</dbReference>
<feature type="region of interest" description="Disordered" evidence="3">
    <location>
        <begin position="1"/>
        <end position="31"/>
    </location>
</feature>
<proteinExistence type="predicted"/>
<evidence type="ECO:0000256" key="1">
    <source>
        <dbReference type="ARBA" id="ARBA00005046"/>
    </source>
</evidence>
<evidence type="ECO:0000256" key="2">
    <source>
        <dbReference type="ARBA" id="ARBA00023150"/>
    </source>
</evidence>
<keyword evidence="2" id="KW-0501">Molybdenum cofactor biosynthesis</keyword>
<feature type="domain" description="MoaB/Mog" evidence="4">
    <location>
        <begin position="34"/>
        <end position="178"/>
    </location>
</feature>
<organism evidence="5 6">
    <name type="scientific">Patulibacter brassicae</name>
    <dbReference type="NCBI Taxonomy" id="1705717"/>
    <lineage>
        <taxon>Bacteria</taxon>
        <taxon>Bacillati</taxon>
        <taxon>Actinomycetota</taxon>
        <taxon>Thermoleophilia</taxon>
        <taxon>Solirubrobacterales</taxon>
        <taxon>Patulibacteraceae</taxon>
        <taxon>Patulibacter</taxon>
    </lineage>
</organism>
<dbReference type="SUPFAM" id="SSF53218">
    <property type="entry name" value="Molybdenum cofactor biosynthesis proteins"/>
    <property type="match status" value="1"/>
</dbReference>
<name>A0ABU4VND9_9ACTN</name>
<gene>
    <name evidence="5" type="ORF">SK069_12340</name>
</gene>
<dbReference type="InterPro" id="IPR001453">
    <property type="entry name" value="MoaB/Mog_dom"/>
</dbReference>
<dbReference type="Proteomes" id="UP001277761">
    <property type="component" value="Unassembled WGS sequence"/>
</dbReference>
<evidence type="ECO:0000313" key="5">
    <source>
        <dbReference type="EMBL" id="MDX8152388.1"/>
    </source>
</evidence>
<dbReference type="PANTHER" id="PTHR43764:SF1">
    <property type="entry name" value="MOLYBDOPTERIN MOLYBDOTRANSFERASE"/>
    <property type="match status" value="1"/>
</dbReference>
<evidence type="ECO:0000259" key="4">
    <source>
        <dbReference type="SMART" id="SM00852"/>
    </source>
</evidence>
<dbReference type="Pfam" id="PF00994">
    <property type="entry name" value="MoCF_biosynth"/>
    <property type="match status" value="1"/>
</dbReference>
<comment type="caution">
    <text evidence="5">The sequence shown here is derived from an EMBL/GenBank/DDBJ whole genome shotgun (WGS) entry which is preliminary data.</text>
</comment>
<dbReference type="PANTHER" id="PTHR43764">
    <property type="entry name" value="MOLYBDENUM COFACTOR BIOSYNTHESIS"/>
    <property type="match status" value="1"/>
</dbReference>
<protein>
    <submittedName>
        <fullName evidence="5">MogA/MoaB family molybdenum cofactor biosynthesis protein</fullName>
    </submittedName>
</protein>
<dbReference type="InterPro" id="IPR051920">
    <property type="entry name" value="MPT_Adenylyltrnsfr/MoaC-Rel"/>
</dbReference>
<feature type="compositionally biased region" description="Low complexity" evidence="3">
    <location>
        <begin position="1"/>
        <end position="18"/>
    </location>
</feature>
<comment type="pathway">
    <text evidence="1">Cofactor biosynthesis; molybdopterin biosynthesis.</text>
</comment>
<keyword evidence="6" id="KW-1185">Reference proteome</keyword>
<dbReference type="CDD" id="cd00886">
    <property type="entry name" value="MogA_MoaB"/>
    <property type="match status" value="1"/>
</dbReference>
<sequence>MSSSASPAPTPSPSGASAPRRDARRPVDPPIRAALLTVSTTRAGGPAEDPGTQALRALAAGLRAEVAVAERVRDDRAAIAAAIARFADEHAVDVVLTAGGTGMTLDDVTPEATLEACDREVPGIAEALRLAAREHTHAWPLSRGVAAARGRTLVVNLPGTPKAAGEALPVLEPVLDHVVRLLRR</sequence>
<evidence type="ECO:0000313" key="6">
    <source>
        <dbReference type="Proteomes" id="UP001277761"/>
    </source>
</evidence>
<accession>A0ABU4VND9</accession>
<dbReference type="SMART" id="SM00852">
    <property type="entry name" value="MoCF_biosynth"/>
    <property type="match status" value="1"/>
</dbReference>
<reference evidence="5 6" key="1">
    <citation type="submission" date="2023-11" db="EMBL/GenBank/DDBJ databases">
        <authorList>
            <person name="Xu M."/>
            <person name="Jiang T."/>
        </authorList>
    </citation>
    <scope>NUCLEOTIDE SEQUENCE [LARGE SCALE GENOMIC DNA]</scope>
    <source>
        <strain evidence="5 6">SD</strain>
    </source>
</reference>